<name>A0A221W075_9PSEU</name>
<keyword evidence="2" id="KW-1185">Reference proteome</keyword>
<dbReference type="RefSeq" id="WP_093940719.1">
    <property type="nucleotide sequence ID" value="NZ_CP022521.1"/>
</dbReference>
<dbReference type="OrthoDB" id="4549522at2"/>
<evidence type="ECO:0000313" key="1">
    <source>
        <dbReference type="EMBL" id="ASO19167.1"/>
    </source>
</evidence>
<gene>
    <name evidence="1" type="ORF">AHOG_07610</name>
</gene>
<proteinExistence type="predicted"/>
<evidence type="ECO:0000313" key="2">
    <source>
        <dbReference type="Proteomes" id="UP000204221"/>
    </source>
</evidence>
<dbReference type="AlphaFoldDB" id="A0A221W075"/>
<sequence length="322" mass="34447">MIEQPDRGTQGRPSGRGRRGLRIVAALAVAAGAVLGGVLFGPTALDAMNAEDPDDIRAATAAERDETAASSAPSAPPTPSRRPAQRVDLDRPYERTAAAGWAEGAAGIVEAEAVPVGDHDAEEVATAVEAVREAVIAARLDPRSLTEHDPEGYLSLLAPDLQAGLREAFAEDDVETGLWITRIGEDDALLPVPPRVEGEMTVELDEDGEILVRTNYLFAYAFEPPADVEDLPGLSNTDLVVFHRIEQDFSYVTGQEWADSSHGLWAEELVSFSYGMACDLADRGFLAPAFAETDQEVDAMPDEAEIQGMFDATRPMPTEGNC</sequence>
<dbReference type="KEGG" id="ahg:AHOG_07610"/>
<organism evidence="1 2">
    <name type="scientific">Actinoalloteichus hoggarensis</name>
    <dbReference type="NCBI Taxonomy" id="1470176"/>
    <lineage>
        <taxon>Bacteria</taxon>
        <taxon>Bacillati</taxon>
        <taxon>Actinomycetota</taxon>
        <taxon>Actinomycetes</taxon>
        <taxon>Pseudonocardiales</taxon>
        <taxon>Pseudonocardiaceae</taxon>
        <taxon>Actinoalloteichus</taxon>
    </lineage>
</organism>
<accession>A0A221W075</accession>
<protein>
    <submittedName>
        <fullName evidence="1">Uncharacterized protein</fullName>
    </submittedName>
</protein>
<dbReference type="Proteomes" id="UP000204221">
    <property type="component" value="Chromosome"/>
</dbReference>
<dbReference type="EMBL" id="CP022521">
    <property type="protein sequence ID" value="ASO19167.1"/>
    <property type="molecule type" value="Genomic_DNA"/>
</dbReference>
<reference evidence="1 2" key="1">
    <citation type="submission" date="2017-07" db="EMBL/GenBank/DDBJ databases">
        <title>Complete genome sequence of Actinoalloteichus hoggarensis DSM 45943, type strain of Actinoalloteichus hoggarensis.</title>
        <authorList>
            <person name="Ruckert C."/>
            <person name="Nouioui I."/>
            <person name="Willmese J."/>
            <person name="van Wezel G."/>
            <person name="Klenk H.-P."/>
            <person name="Kalinowski J."/>
            <person name="Zotchev S.B."/>
        </authorList>
    </citation>
    <scope>NUCLEOTIDE SEQUENCE [LARGE SCALE GENOMIC DNA]</scope>
    <source>
        <strain evidence="1 2">DSM 45943</strain>
    </source>
</reference>